<accession>A0A699GVM6</accession>
<dbReference type="EMBL" id="BKCJ010051562">
    <property type="protein sequence ID" value="GEW26932.1"/>
    <property type="molecule type" value="Genomic_DNA"/>
</dbReference>
<sequence length="723" mass="78903">MLRQVGDPADPWRAAHFHGRLQHVVQRNEHRHLHQDRQAAAQRIDLLGLVQFHGGLVHLGRVALVALANRLHLRRHQFHFGHALVASSRQREEQQLDQDGKGDDGPAPVAEHGVQMFHDPEHRLGDDGQPAIVLDQLQARRYRFQQLRDLRARVQARRIAHGSARHQRAQRLLDADAVDIGIDLLGHDFVHLLVLRNEGRDEEVLRDGDPAVVGVGHVVLHHRFAGLGRLARFFFQRVELQLFVLVFSGVHGRAGVAAAEERIGRRLVTVVYQTHVQGRIDRGGAGVGHVVAHVDHVIAALEGEGLGQLDAARLRFQHQLHLVAVVEHARARFCDERAGVVRRTGRVDQAGLAQVGLAGTGIDVEQHHVLAIVARLAPLEPAEAAVEPARVAVFLVIEQFQATDHAALGIDVGADHVGGDGDALTLERRSSAFGWHGARNGGSGGGRSGGVGGRGWLGGGRRGLGRRLGSEHGRLAGRNHPVVPQNDQRIRIGRRDRIIATVVPGMTTAHALGSQQAALGGAMQLQRFHRITRATRVKAATRSQQWTDGQLISAQQETKQTGHGGLRWGRRRRRQVRRWRRSGHRCRPAQSGLRRKQARQFNAQLGLEPGGGRRTVLAVDGPGQPHHAIDGRQAGSTEQLARNALDRVARHGARRKALGRHDAQPRMRQVVRTGVEHETLAAFGAACVQHLAATTGSHACAEAVGALAAHNGRLVSTFHVGLA</sequence>
<reference evidence="2" key="1">
    <citation type="journal article" date="2019" name="Sci. Rep.">
        <title>Draft genome of Tanacetum cinerariifolium, the natural source of mosquito coil.</title>
        <authorList>
            <person name="Yamashiro T."/>
            <person name="Shiraishi A."/>
            <person name="Satake H."/>
            <person name="Nakayama K."/>
        </authorList>
    </citation>
    <scope>NUCLEOTIDE SEQUENCE</scope>
</reference>
<feature type="region of interest" description="Disordered" evidence="1">
    <location>
        <begin position="435"/>
        <end position="455"/>
    </location>
</feature>
<feature type="region of interest" description="Disordered" evidence="1">
    <location>
        <begin position="556"/>
        <end position="595"/>
    </location>
</feature>
<feature type="compositionally biased region" description="Gly residues" evidence="1">
    <location>
        <begin position="439"/>
        <end position="455"/>
    </location>
</feature>
<evidence type="ECO:0000313" key="2">
    <source>
        <dbReference type="EMBL" id="GEW26932.1"/>
    </source>
</evidence>
<dbReference type="AlphaFoldDB" id="A0A699GVM6"/>
<evidence type="ECO:0000256" key="1">
    <source>
        <dbReference type="SAM" id="MobiDB-lite"/>
    </source>
</evidence>
<gene>
    <name evidence="2" type="ORF">Tci_198908</name>
</gene>
<comment type="caution">
    <text evidence="2">The sequence shown here is derived from an EMBL/GenBank/DDBJ whole genome shotgun (WGS) entry which is preliminary data.</text>
</comment>
<protein>
    <submittedName>
        <fullName evidence="2">Uncharacterized protein</fullName>
    </submittedName>
</protein>
<feature type="region of interest" description="Disordered" evidence="1">
    <location>
        <begin position="89"/>
        <end position="111"/>
    </location>
</feature>
<feature type="compositionally biased region" description="Basic residues" evidence="1">
    <location>
        <begin position="568"/>
        <end position="595"/>
    </location>
</feature>
<name>A0A699GVM6_TANCI</name>
<proteinExistence type="predicted"/>
<feature type="compositionally biased region" description="Basic and acidic residues" evidence="1">
    <location>
        <begin position="89"/>
        <end position="104"/>
    </location>
</feature>
<organism evidence="2">
    <name type="scientific">Tanacetum cinerariifolium</name>
    <name type="common">Dalmatian daisy</name>
    <name type="synonym">Chrysanthemum cinerariifolium</name>
    <dbReference type="NCBI Taxonomy" id="118510"/>
    <lineage>
        <taxon>Eukaryota</taxon>
        <taxon>Viridiplantae</taxon>
        <taxon>Streptophyta</taxon>
        <taxon>Embryophyta</taxon>
        <taxon>Tracheophyta</taxon>
        <taxon>Spermatophyta</taxon>
        <taxon>Magnoliopsida</taxon>
        <taxon>eudicotyledons</taxon>
        <taxon>Gunneridae</taxon>
        <taxon>Pentapetalae</taxon>
        <taxon>asterids</taxon>
        <taxon>campanulids</taxon>
        <taxon>Asterales</taxon>
        <taxon>Asteraceae</taxon>
        <taxon>Asteroideae</taxon>
        <taxon>Anthemideae</taxon>
        <taxon>Anthemidinae</taxon>
        <taxon>Tanacetum</taxon>
    </lineage>
</organism>